<sequence length="388" mass="44405">MNHFSEVIKIIDGALKADKKKVVDYSTLLAGKLENDGELVKCQRISKMLERYNYMLNENISVNSITAGNIKQLPFDQESKLELADILLPNQIDERNLVLSEETEKQIKEITLAYLNKDKLASYALDMPMTMILFGPPGCGKTEIALSVARKLNLPIIIARLDTLVSSYLGNTAKNIRFLFDYASKIPCVLFLDEFDAIAKQRDDMHEMGELKRVVNSLLQNIDSLNSKSILIAATNHEQMLDEAIWRRFNIRVNVVLPNHTLIYKYLEQISNEIGHLLDAKSMDFLSCLFQGQSVADIQQIVKRSFRRAVLENRSAELADFVEHFFAYVYINQAVPDDADLSRRKKVEYLLKHNSGLSNRFLGEVLRCHHNTIKNDREKIKSEVDIHD</sequence>
<reference evidence="5 6" key="1">
    <citation type="submission" date="2018-07" db="EMBL/GenBank/DDBJ databases">
        <title>Genomic Encyclopedia of Type Strains, Phase IV (KMG-IV): sequencing the most valuable type-strain genomes for metagenomic binning, comparative biology and taxonomic classification.</title>
        <authorList>
            <person name="Goeker M."/>
        </authorList>
    </citation>
    <scope>NUCLEOTIDE SEQUENCE [LARGE SCALE GENOMIC DNA]</scope>
    <source>
        <strain evidence="5 6">DSM 27016</strain>
    </source>
</reference>
<dbReference type="InterPro" id="IPR050221">
    <property type="entry name" value="26S_Proteasome_ATPase"/>
</dbReference>
<dbReference type="InterPro" id="IPR003593">
    <property type="entry name" value="AAA+_ATPase"/>
</dbReference>
<comment type="similarity">
    <text evidence="1">Belongs to the AAA ATPase family.</text>
</comment>
<evidence type="ECO:0000313" key="5">
    <source>
        <dbReference type="EMBL" id="RCX10431.1"/>
    </source>
</evidence>
<dbReference type="CDD" id="cd19481">
    <property type="entry name" value="RecA-like_protease"/>
    <property type="match status" value="1"/>
</dbReference>
<dbReference type="PANTHER" id="PTHR23073">
    <property type="entry name" value="26S PROTEASOME REGULATORY SUBUNIT"/>
    <property type="match status" value="1"/>
</dbReference>
<keyword evidence="3" id="KW-0067">ATP-binding</keyword>
<dbReference type="Proteomes" id="UP000253034">
    <property type="component" value="Unassembled WGS sequence"/>
</dbReference>
<dbReference type="GO" id="GO:0005524">
    <property type="term" value="F:ATP binding"/>
    <property type="evidence" value="ECO:0007669"/>
    <property type="project" value="UniProtKB-KW"/>
</dbReference>
<comment type="caution">
    <text evidence="5">The sequence shown here is derived from an EMBL/GenBank/DDBJ whole genome shotgun (WGS) entry which is preliminary data.</text>
</comment>
<dbReference type="EMBL" id="QPJT01000029">
    <property type="protein sequence ID" value="RCX10431.1"/>
    <property type="molecule type" value="Genomic_DNA"/>
</dbReference>
<dbReference type="AlphaFoldDB" id="A0A369AMM9"/>
<gene>
    <name evidence="5" type="ORF">DFR58_12923</name>
</gene>
<protein>
    <submittedName>
        <fullName evidence="5">ATPase family protein associated with various cellular activities (AAA)</fullName>
    </submittedName>
</protein>
<dbReference type="Gene3D" id="1.10.8.60">
    <property type="match status" value="1"/>
</dbReference>
<dbReference type="Gene3D" id="3.40.50.300">
    <property type="entry name" value="P-loop containing nucleotide triphosphate hydrolases"/>
    <property type="match status" value="1"/>
</dbReference>
<keyword evidence="2" id="KW-0547">Nucleotide-binding</keyword>
<feature type="domain" description="AAA+ ATPase" evidence="4">
    <location>
        <begin position="127"/>
        <end position="259"/>
    </location>
</feature>
<accession>A0A369AMM9</accession>
<dbReference type="SMART" id="SM00382">
    <property type="entry name" value="AAA"/>
    <property type="match status" value="1"/>
</dbReference>
<dbReference type="InterPro" id="IPR027417">
    <property type="entry name" value="P-loop_NTPase"/>
</dbReference>
<dbReference type="SUPFAM" id="SSF52540">
    <property type="entry name" value="P-loop containing nucleoside triphosphate hydrolases"/>
    <property type="match status" value="1"/>
</dbReference>
<name>A0A369AMM9_9FIRM</name>
<keyword evidence="6" id="KW-1185">Reference proteome</keyword>
<dbReference type="OrthoDB" id="9806903at2"/>
<proteinExistence type="inferred from homology"/>
<evidence type="ECO:0000256" key="2">
    <source>
        <dbReference type="ARBA" id="ARBA00022741"/>
    </source>
</evidence>
<organism evidence="5 6">
    <name type="scientific">Anaerobacterium chartisolvens</name>
    <dbReference type="NCBI Taxonomy" id="1297424"/>
    <lineage>
        <taxon>Bacteria</taxon>
        <taxon>Bacillati</taxon>
        <taxon>Bacillota</taxon>
        <taxon>Clostridia</taxon>
        <taxon>Eubacteriales</taxon>
        <taxon>Oscillospiraceae</taxon>
        <taxon>Anaerobacterium</taxon>
    </lineage>
</organism>
<dbReference type="Pfam" id="PF00004">
    <property type="entry name" value="AAA"/>
    <property type="match status" value="1"/>
</dbReference>
<dbReference type="RefSeq" id="WP_114299469.1">
    <property type="nucleotide sequence ID" value="NZ_QPJT01000029.1"/>
</dbReference>
<evidence type="ECO:0000313" key="6">
    <source>
        <dbReference type="Proteomes" id="UP000253034"/>
    </source>
</evidence>
<evidence type="ECO:0000256" key="3">
    <source>
        <dbReference type="ARBA" id="ARBA00022840"/>
    </source>
</evidence>
<dbReference type="InterPro" id="IPR003959">
    <property type="entry name" value="ATPase_AAA_core"/>
</dbReference>
<evidence type="ECO:0000259" key="4">
    <source>
        <dbReference type="SMART" id="SM00382"/>
    </source>
</evidence>
<dbReference type="GO" id="GO:0016887">
    <property type="term" value="F:ATP hydrolysis activity"/>
    <property type="evidence" value="ECO:0007669"/>
    <property type="project" value="InterPro"/>
</dbReference>
<evidence type="ECO:0000256" key="1">
    <source>
        <dbReference type="ARBA" id="ARBA00006914"/>
    </source>
</evidence>